<sequence length="102" mass="11733">MSQFYRDNGLMDNVQLVSAVVALQKEVSTLKDTLNVYENWNSEVKNWYGKEVLVRAVNNVAYKGMLKWTDRYNVCLMYTADTTQPRKECIFTKGGIISIQLA</sequence>
<evidence type="ECO:0000313" key="1">
    <source>
        <dbReference type="EMBL" id="CAB4131709.1"/>
    </source>
</evidence>
<reference evidence="1" key="1">
    <citation type="submission" date="2020-04" db="EMBL/GenBank/DDBJ databases">
        <authorList>
            <person name="Chiriac C."/>
            <person name="Salcher M."/>
            <person name="Ghai R."/>
            <person name="Kavagutti S V."/>
        </authorList>
    </citation>
    <scope>NUCLEOTIDE SEQUENCE</scope>
</reference>
<proteinExistence type="predicted"/>
<dbReference type="EMBL" id="LR796249">
    <property type="protein sequence ID" value="CAB4131709.1"/>
    <property type="molecule type" value="Genomic_DNA"/>
</dbReference>
<protein>
    <submittedName>
        <fullName evidence="1">Uncharacterized protein</fullName>
    </submittedName>
</protein>
<organism evidence="1">
    <name type="scientific">uncultured Caudovirales phage</name>
    <dbReference type="NCBI Taxonomy" id="2100421"/>
    <lineage>
        <taxon>Viruses</taxon>
        <taxon>Duplodnaviria</taxon>
        <taxon>Heunggongvirae</taxon>
        <taxon>Uroviricota</taxon>
        <taxon>Caudoviricetes</taxon>
        <taxon>Peduoviridae</taxon>
        <taxon>Maltschvirus</taxon>
        <taxon>Maltschvirus maltsch</taxon>
    </lineage>
</organism>
<dbReference type="EMBL" id="LR796294">
    <property type="protein sequence ID" value="CAB4135135.1"/>
    <property type="molecule type" value="Genomic_DNA"/>
</dbReference>
<accession>A0A6J5LJA4</accession>
<gene>
    <name evidence="1" type="ORF">UFOVP127_228</name>
    <name evidence="2" type="ORF">UFOVP276_91</name>
</gene>
<evidence type="ECO:0000313" key="2">
    <source>
        <dbReference type="EMBL" id="CAB4135135.1"/>
    </source>
</evidence>
<name>A0A6J5LJA4_9CAUD</name>